<evidence type="ECO:0000313" key="3">
    <source>
        <dbReference type="EnsemblMetazoa" id="MDOA007314-PA"/>
    </source>
</evidence>
<organism evidence="3">
    <name type="scientific">Musca domestica</name>
    <name type="common">House fly</name>
    <dbReference type="NCBI Taxonomy" id="7370"/>
    <lineage>
        <taxon>Eukaryota</taxon>
        <taxon>Metazoa</taxon>
        <taxon>Ecdysozoa</taxon>
        <taxon>Arthropoda</taxon>
        <taxon>Hexapoda</taxon>
        <taxon>Insecta</taxon>
        <taxon>Pterygota</taxon>
        <taxon>Neoptera</taxon>
        <taxon>Endopterygota</taxon>
        <taxon>Diptera</taxon>
        <taxon>Brachycera</taxon>
        <taxon>Muscomorpha</taxon>
        <taxon>Muscoidea</taxon>
        <taxon>Muscidae</taxon>
        <taxon>Musca</taxon>
    </lineage>
</organism>
<dbReference type="InterPro" id="IPR036058">
    <property type="entry name" value="Kazal_dom_sf"/>
</dbReference>
<dbReference type="Gene3D" id="3.30.60.30">
    <property type="match status" value="1"/>
</dbReference>
<dbReference type="PROSITE" id="PS51465">
    <property type="entry name" value="KAZAL_2"/>
    <property type="match status" value="1"/>
</dbReference>
<sequence>MRFLQVVFVLFVAVFATAYASVCVPDCPVEYKQVCGQHVDGSRKTYVNSCRMTFEACRTGKPITQVNRGPCKK</sequence>
<dbReference type="SMART" id="SM00280">
    <property type="entry name" value="KAZAL"/>
    <property type="match status" value="1"/>
</dbReference>
<keyword evidence="1" id="KW-0732">Signal</keyword>
<name>A0A1I8MQ67_MUSDO</name>
<feature type="signal peptide" evidence="1">
    <location>
        <begin position="1"/>
        <end position="20"/>
    </location>
</feature>
<evidence type="ECO:0000256" key="1">
    <source>
        <dbReference type="SAM" id="SignalP"/>
    </source>
</evidence>
<protein>
    <recommendedName>
        <fullName evidence="2">Kazal-like domain-containing protein</fullName>
    </recommendedName>
</protein>
<feature type="domain" description="Kazal-like" evidence="2">
    <location>
        <begin position="17"/>
        <end position="73"/>
    </location>
</feature>
<accession>A0A1I8MQ67</accession>
<dbReference type="SUPFAM" id="SSF100895">
    <property type="entry name" value="Kazal-type serine protease inhibitors"/>
    <property type="match status" value="1"/>
</dbReference>
<feature type="chain" id="PRO_5044560683" description="Kazal-like domain-containing protein" evidence="1">
    <location>
        <begin position="21"/>
        <end position="73"/>
    </location>
</feature>
<gene>
    <name evidence="3" type="primary">101889905</name>
</gene>
<dbReference type="InterPro" id="IPR002350">
    <property type="entry name" value="Kazal_dom"/>
</dbReference>
<dbReference type="Pfam" id="PF07648">
    <property type="entry name" value="Kazal_2"/>
    <property type="match status" value="1"/>
</dbReference>
<dbReference type="CDD" id="cd00104">
    <property type="entry name" value="KAZAL_FS"/>
    <property type="match status" value="1"/>
</dbReference>
<dbReference type="EnsemblMetazoa" id="MDOA007314-RA">
    <property type="protein sequence ID" value="MDOA007314-PA"/>
    <property type="gene ID" value="MDOA007314"/>
</dbReference>
<evidence type="ECO:0000259" key="2">
    <source>
        <dbReference type="PROSITE" id="PS51465"/>
    </source>
</evidence>
<dbReference type="VEuPathDB" id="VectorBase:MDOA007314"/>
<proteinExistence type="predicted"/>
<reference evidence="3" key="1">
    <citation type="submission" date="2020-05" db="UniProtKB">
        <authorList>
            <consortium name="EnsemblMetazoa"/>
        </authorList>
    </citation>
    <scope>IDENTIFICATION</scope>
    <source>
        <strain evidence="3">Aabys</strain>
    </source>
</reference>
<dbReference type="AlphaFoldDB" id="A0A1I8MQ67"/>